<reference evidence="2 3" key="1">
    <citation type="journal article" date="2017" name="BMC Genomics">
        <title>Comparative genomic and phylogenomic analyses of the Bifidobacteriaceae family.</title>
        <authorList>
            <person name="Lugli G.A."/>
            <person name="Milani C."/>
            <person name="Turroni F."/>
            <person name="Duranti S."/>
            <person name="Mancabelli L."/>
            <person name="Mangifesta M."/>
            <person name="Ferrario C."/>
            <person name="Modesto M."/>
            <person name="Mattarelli P."/>
            <person name="Jiri K."/>
            <person name="van Sinderen D."/>
            <person name="Ventura M."/>
        </authorList>
    </citation>
    <scope>NUCLEOTIDE SEQUENCE [LARGE SCALE GENOMIC DNA]</scope>
    <source>
        <strain evidence="2 3">DSM 100201</strain>
    </source>
</reference>
<accession>A0A261FIW5</accession>
<dbReference type="AlphaFoldDB" id="A0A261FIW5"/>
<comment type="caution">
    <text evidence="2">The sequence shown here is derived from an EMBL/GenBank/DDBJ whole genome shotgun (WGS) entry which is preliminary data.</text>
</comment>
<feature type="region of interest" description="Disordered" evidence="1">
    <location>
        <begin position="305"/>
        <end position="417"/>
    </location>
</feature>
<sequence>MANVFSRFRGQPSAPSSQVSPRPVSMDVNRLRRATDEEIAAAWPAAIAQYGLQTNPDGTPVITADLLPKAEQKWVKAYRSTLGHDIHGERIYGHPGSGLSESGFGSRQVRSGSRGEEVFAKLLTWDGVLDRCVSFWSVWNIEDDGSKNDYGTDIDCVLKFGSHIFLVDVKNYRAGLDYHTLIPGHAMFCVYPVARVVANDPYVFSCNMGIAQEHMSEYLSDSGSDCTVESYVVLVPGQAGEATLDADICWPGGIPAMSYSSFVAMIQQRFSTDPSYASTEPTWEEGYLASLVKLYEHQTTLSPDEARDRTLWPRPTCDRAQGIEYPNPKRAGKAKSGTGKSAKGKAGASRRHDDTRGESSSSSSAATTKTRKPATKRGSTVEGSPSSSRGKSTTRRKASNLSSIPTVDPATMSVTCGEDADGNPVEVSFSGVSCMTIAGANRSGEVGRTFALVAALDQSDDVDLRIIDCKRTSQFSAFAEHAHSYARLGDGLDLVSGTVQDAYTSLNSRLRKLRKTGVSDYWSVPDHAGMPLDVMVFHGCEDLFDKFSADGESDVDETEAEQLSDIRRYLRKIIDEGAKAGCCVVLSTQNPSAKAFPADLVESAQTRILYRIGVKGQSAAMLHGVDAALARKATAAALAIGETDFGTAVMITADGLRENIRFHALNAEAIKERYPFGG</sequence>
<keyword evidence="3" id="KW-1185">Reference proteome</keyword>
<dbReference type="InterPro" id="IPR027417">
    <property type="entry name" value="P-loop_NTPase"/>
</dbReference>
<dbReference type="Gene3D" id="3.40.50.300">
    <property type="entry name" value="P-loop containing nucleotide triphosphate hydrolases"/>
    <property type="match status" value="1"/>
</dbReference>
<evidence type="ECO:0000313" key="2">
    <source>
        <dbReference type="EMBL" id="OZG59092.1"/>
    </source>
</evidence>
<dbReference type="RefSeq" id="WP_143248830.1">
    <property type="nucleotide sequence ID" value="NZ_MWWV01000002.1"/>
</dbReference>
<name>A0A261FIW5_9BIFI</name>
<evidence type="ECO:0000256" key="1">
    <source>
        <dbReference type="SAM" id="MobiDB-lite"/>
    </source>
</evidence>
<evidence type="ECO:0000313" key="3">
    <source>
        <dbReference type="Proteomes" id="UP000216444"/>
    </source>
</evidence>
<feature type="compositionally biased region" description="Low complexity" evidence="1">
    <location>
        <begin position="334"/>
        <end position="347"/>
    </location>
</feature>
<protein>
    <submittedName>
        <fullName evidence="2">Nuclease</fullName>
    </submittedName>
</protein>
<gene>
    <name evidence="2" type="ORF">BTIS_0245</name>
</gene>
<organism evidence="2 3">
    <name type="scientific">Bifidobacterium tissieri</name>
    <dbReference type="NCBI Taxonomy" id="1630162"/>
    <lineage>
        <taxon>Bacteria</taxon>
        <taxon>Bacillati</taxon>
        <taxon>Actinomycetota</taxon>
        <taxon>Actinomycetes</taxon>
        <taxon>Bifidobacteriales</taxon>
        <taxon>Bifidobacteriaceae</taxon>
        <taxon>Bifidobacterium</taxon>
    </lineage>
</organism>
<proteinExistence type="predicted"/>
<feature type="compositionally biased region" description="Low complexity" evidence="1">
    <location>
        <begin position="358"/>
        <end position="368"/>
    </location>
</feature>
<feature type="region of interest" description="Disordered" evidence="1">
    <location>
        <begin position="1"/>
        <end position="25"/>
    </location>
</feature>
<dbReference type="Proteomes" id="UP000216444">
    <property type="component" value="Unassembled WGS sequence"/>
</dbReference>
<dbReference type="EMBL" id="MWWV01000002">
    <property type="protein sequence ID" value="OZG59092.1"/>
    <property type="molecule type" value="Genomic_DNA"/>
</dbReference>